<keyword evidence="5" id="KW-1185">Reference proteome</keyword>
<keyword evidence="4" id="KW-0436">Ligase</keyword>
<reference evidence="4" key="1">
    <citation type="journal article" date="2014" name="Int. J. Syst. Evol. Microbiol.">
        <title>Complete genome sequence of Corynebacterium casei LMG S-19264T (=DSM 44701T), isolated from a smear-ripened cheese.</title>
        <authorList>
            <consortium name="US DOE Joint Genome Institute (JGI-PGF)"/>
            <person name="Walter F."/>
            <person name="Albersmeier A."/>
            <person name="Kalinowski J."/>
            <person name="Ruckert C."/>
        </authorList>
    </citation>
    <scope>NUCLEOTIDE SEQUENCE</scope>
    <source>
        <strain evidence="4">VKM Ac-1401</strain>
    </source>
</reference>
<dbReference type="RefSeq" id="WP_271176706.1">
    <property type="nucleotide sequence ID" value="NZ_BAAAJO010000005.1"/>
</dbReference>
<proteinExistence type="predicted"/>
<dbReference type="PANTHER" id="PTHR43767">
    <property type="entry name" value="LONG-CHAIN-FATTY-ACID--COA LIGASE"/>
    <property type="match status" value="1"/>
</dbReference>
<evidence type="ECO:0000259" key="2">
    <source>
        <dbReference type="Pfam" id="PF00501"/>
    </source>
</evidence>
<evidence type="ECO:0000259" key="3">
    <source>
        <dbReference type="Pfam" id="PF13193"/>
    </source>
</evidence>
<dbReference type="InterPro" id="IPR045851">
    <property type="entry name" value="AMP-bd_C_sf"/>
</dbReference>
<reference evidence="4" key="2">
    <citation type="submission" date="2023-01" db="EMBL/GenBank/DDBJ databases">
        <authorList>
            <person name="Sun Q."/>
            <person name="Evtushenko L."/>
        </authorList>
    </citation>
    <scope>NUCLEOTIDE SEQUENCE</scope>
    <source>
        <strain evidence="4">VKM Ac-1401</strain>
    </source>
</reference>
<dbReference type="Gene3D" id="3.40.50.12780">
    <property type="entry name" value="N-terminal domain of ligase-like"/>
    <property type="match status" value="1"/>
</dbReference>
<organism evidence="4 5">
    <name type="scientific">Leifsonia poae</name>
    <dbReference type="NCBI Taxonomy" id="110933"/>
    <lineage>
        <taxon>Bacteria</taxon>
        <taxon>Bacillati</taxon>
        <taxon>Actinomycetota</taxon>
        <taxon>Actinomycetes</taxon>
        <taxon>Micrococcales</taxon>
        <taxon>Microbacteriaceae</taxon>
        <taxon>Leifsonia</taxon>
    </lineage>
</organism>
<dbReference type="PANTHER" id="PTHR43767:SF1">
    <property type="entry name" value="NONRIBOSOMAL PEPTIDE SYNTHASE PES1 (EUROFUNG)-RELATED"/>
    <property type="match status" value="1"/>
</dbReference>
<dbReference type="InterPro" id="IPR042099">
    <property type="entry name" value="ANL_N_sf"/>
</dbReference>
<accession>A0A9W6LZA3</accession>
<evidence type="ECO:0000313" key="5">
    <source>
        <dbReference type="Proteomes" id="UP001142372"/>
    </source>
</evidence>
<dbReference type="Proteomes" id="UP001142372">
    <property type="component" value="Unassembled WGS sequence"/>
</dbReference>
<dbReference type="Gene3D" id="3.30.300.30">
    <property type="match status" value="1"/>
</dbReference>
<comment type="caution">
    <text evidence="4">The sequence shown here is derived from an EMBL/GenBank/DDBJ whole genome shotgun (WGS) entry which is preliminary data.</text>
</comment>
<evidence type="ECO:0000256" key="1">
    <source>
        <dbReference type="SAM" id="MobiDB-lite"/>
    </source>
</evidence>
<feature type="domain" description="AMP-binding enzyme C-terminal" evidence="3">
    <location>
        <begin position="300"/>
        <end position="372"/>
    </location>
</feature>
<sequence length="391" mass="40132">MTRPLLALPSDRPDEIFRALREALGGGGPAVVPRDAASAGTTESWPAPGETVPQNVALVIETSGSTGVPKRVALSADALLASAAASAGAMGGQGQWLLALPAHYVAGAQVLVRSIAAETEPIVYGSGHFDPRRFAALAAAMTHDRRFVSLVPVQLGRLIEAAEAGDREVADAVRRFDGILVGGQALSETLRERAVAVGARVIGTYGSSETAGGCVYDGVPIGSTVVREVEGALEIGGPVLSEGYLGDQARTATAFHEADGHRWYRTGDLGRVGSDGRVTVLGRADNVIISGGEKVLLDAVERAVRSVEGFEHAVVVAAPDAEWGQVPLVAVGSLPTTTLAQLRAFVSARMGRAAAPAGIVELGELPHLSSGKPDRVAIARAAVALAMDGKA</sequence>
<dbReference type="SUPFAM" id="SSF56801">
    <property type="entry name" value="Acetyl-CoA synthetase-like"/>
    <property type="match status" value="1"/>
</dbReference>
<dbReference type="Pfam" id="PF13193">
    <property type="entry name" value="AMP-binding_C"/>
    <property type="match status" value="1"/>
</dbReference>
<dbReference type="Pfam" id="PF00501">
    <property type="entry name" value="AMP-binding"/>
    <property type="match status" value="1"/>
</dbReference>
<dbReference type="InterPro" id="IPR050237">
    <property type="entry name" value="ATP-dep_AMP-bd_enzyme"/>
</dbReference>
<feature type="domain" description="AMP-dependent synthetase/ligase" evidence="2">
    <location>
        <begin position="43"/>
        <end position="218"/>
    </location>
</feature>
<protein>
    <submittedName>
        <fullName evidence="4">O-succinylbenzoic acid--CoA ligase</fullName>
    </submittedName>
</protein>
<evidence type="ECO:0000313" key="4">
    <source>
        <dbReference type="EMBL" id="GLJ76033.1"/>
    </source>
</evidence>
<dbReference type="GO" id="GO:0016878">
    <property type="term" value="F:acid-thiol ligase activity"/>
    <property type="evidence" value="ECO:0007669"/>
    <property type="project" value="UniProtKB-ARBA"/>
</dbReference>
<dbReference type="InterPro" id="IPR025110">
    <property type="entry name" value="AMP-bd_C"/>
</dbReference>
<dbReference type="AlphaFoldDB" id="A0A9W6LZA3"/>
<name>A0A9W6LZA3_9MICO</name>
<dbReference type="InterPro" id="IPR000873">
    <property type="entry name" value="AMP-dep_synth/lig_dom"/>
</dbReference>
<gene>
    <name evidence="4" type="primary">menE</name>
    <name evidence="4" type="ORF">GCM10017584_16070</name>
</gene>
<dbReference type="EMBL" id="BSEN01000006">
    <property type="protein sequence ID" value="GLJ76033.1"/>
    <property type="molecule type" value="Genomic_DNA"/>
</dbReference>
<feature type="region of interest" description="Disordered" evidence="1">
    <location>
        <begin position="30"/>
        <end position="50"/>
    </location>
</feature>